<gene>
    <name evidence="5" type="ORF">OFUS_LOCUS21119</name>
</gene>
<evidence type="ECO:0000256" key="2">
    <source>
        <dbReference type="ARBA" id="ARBA00011981"/>
    </source>
</evidence>
<comment type="caution">
    <text evidence="5">The sequence shown here is derived from an EMBL/GenBank/DDBJ whole genome shotgun (WGS) entry which is preliminary data.</text>
</comment>
<accession>A0A8J1XSA8</accession>
<comment type="similarity">
    <text evidence="1">Belongs to the zinc-containing alcohol dehydrogenase family. Quinone oxidoreductase subfamily.</text>
</comment>
<proteinExistence type="inferred from homology"/>
<dbReference type="InterPro" id="IPR011032">
    <property type="entry name" value="GroES-like_sf"/>
</dbReference>
<dbReference type="SUPFAM" id="SSF50129">
    <property type="entry name" value="GroES-like"/>
    <property type="match status" value="1"/>
</dbReference>
<dbReference type="EC" id="1.3.1.48" evidence="2"/>
<dbReference type="EMBL" id="CAIIXF020000010">
    <property type="protein sequence ID" value="CAH1796743.1"/>
    <property type="molecule type" value="Genomic_DNA"/>
</dbReference>
<dbReference type="SMART" id="SM00829">
    <property type="entry name" value="PKS_ER"/>
    <property type="match status" value="1"/>
</dbReference>
<dbReference type="InterPro" id="IPR020843">
    <property type="entry name" value="ER"/>
</dbReference>
<protein>
    <recommendedName>
        <fullName evidence="2">15-oxoprostaglandin 13-reductase</fullName>
        <ecNumber evidence="2">1.3.1.48</ecNumber>
    </recommendedName>
</protein>
<organism evidence="5 6">
    <name type="scientific">Owenia fusiformis</name>
    <name type="common">Polychaete worm</name>
    <dbReference type="NCBI Taxonomy" id="6347"/>
    <lineage>
        <taxon>Eukaryota</taxon>
        <taxon>Metazoa</taxon>
        <taxon>Spiralia</taxon>
        <taxon>Lophotrochozoa</taxon>
        <taxon>Annelida</taxon>
        <taxon>Polychaeta</taxon>
        <taxon>Sedentaria</taxon>
        <taxon>Canalipalpata</taxon>
        <taxon>Sabellida</taxon>
        <taxon>Oweniida</taxon>
        <taxon>Oweniidae</taxon>
        <taxon>Owenia</taxon>
    </lineage>
</organism>
<evidence type="ECO:0000313" key="5">
    <source>
        <dbReference type="EMBL" id="CAH1796743.1"/>
    </source>
</evidence>
<dbReference type="Gene3D" id="3.90.180.10">
    <property type="entry name" value="Medium-chain alcohol dehydrogenases, catalytic domain"/>
    <property type="match status" value="1"/>
</dbReference>
<name>A0A8J1XSA8_OWEFU</name>
<dbReference type="GO" id="GO:0008270">
    <property type="term" value="F:zinc ion binding"/>
    <property type="evidence" value="ECO:0007669"/>
    <property type="project" value="InterPro"/>
</dbReference>
<dbReference type="SUPFAM" id="SSF51735">
    <property type="entry name" value="NAD(P)-binding Rossmann-fold domains"/>
    <property type="match status" value="1"/>
</dbReference>
<dbReference type="GO" id="GO:0047522">
    <property type="term" value="F:15-oxoprostaglandin 13-reductase [NAD(P)+] activity"/>
    <property type="evidence" value="ECO:0007669"/>
    <property type="project" value="UniProtKB-EC"/>
</dbReference>
<dbReference type="CDD" id="cd08250">
    <property type="entry name" value="Mgc45594_like"/>
    <property type="match status" value="1"/>
</dbReference>
<evidence type="ECO:0000259" key="4">
    <source>
        <dbReference type="SMART" id="SM00829"/>
    </source>
</evidence>
<dbReference type="OrthoDB" id="9992527at2759"/>
<evidence type="ECO:0000256" key="3">
    <source>
        <dbReference type="ARBA" id="ARBA00023002"/>
    </source>
</evidence>
<dbReference type="PANTHER" id="PTHR43677">
    <property type="entry name" value="SHORT-CHAIN DEHYDROGENASE/REDUCTASE"/>
    <property type="match status" value="1"/>
</dbReference>
<dbReference type="PANTHER" id="PTHR43677:SF3">
    <property type="entry name" value="PROSTAGLANDIN REDUCTASE 3"/>
    <property type="match status" value="1"/>
</dbReference>
<evidence type="ECO:0000313" key="6">
    <source>
        <dbReference type="Proteomes" id="UP000749559"/>
    </source>
</evidence>
<evidence type="ECO:0000256" key="1">
    <source>
        <dbReference type="ARBA" id="ARBA00010371"/>
    </source>
</evidence>
<dbReference type="Proteomes" id="UP000749559">
    <property type="component" value="Unassembled WGS sequence"/>
</dbReference>
<dbReference type="InterPro" id="IPR051397">
    <property type="entry name" value="Zn-ADH-like_protein"/>
</dbReference>
<feature type="domain" description="Enoyl reductase (ER)" evidence="4">
    <location>
        <begin position="23"/>
        <end position="345"/>
    </location>
</feature>
<dbReference type="InterPro" id="IPR013154">
    <property type="entry name" value="ADH-like_N"/>
</dbReference>
<dbReference type="InterPro" id="IPR013149">
    <property type="entry name" value="ADH-like_C"/>
</dbReference>
<dbReference type="Pfam" id="PF00107">
    <property type="entry name" value="ADH_zinc_N"/>
    <property type="match status" value="1"/>
</dbReference>
<dbReference type="InterPro" id="IPR036291">
    <property type="entry name" value="NAD(P)-bd_dom_sf"/>
</dbReference>
<dbReference type="PROSITE" id="PS01162">
    <property type="entry name" value="QOR_ZETA_CRYSTAL"/>
    <property type="match status" value="1"/>
</dbReference>
<dbReference type="AlphaFoldDB" id="A0A8J1XSA8"/>
<keyword evidence="3" id="KW-0560">Oxidoreductase</keyword>
<keyword evidence="6" id="KW-1185">Reference proteome</keyword>
<dbReference type="GO" id="GO:0005739">
    <property type="term" value="C:mitochondrion"/>
    <property type="evidence" value="ECO:0007669"/>
    <property type="project" value="TreeGrafter"/>
</dbReference>
<sequence>MASTVSKVPQTFRKWVVQKISNKFREAAEVVTVNTPQIGPSEVLVKNKYVGINASDINFTAGRYDPTAKPPFDAGFEAVGEVVARGDSCNKLNLGQPVCYMANGAFAEYMVLKERHVFPVPATNPEFVTLLVSGLTAAISLDKVGEIKKGETVLVTAAAGGTGQFAVQAARNAGCHVIGTCSSDDKVQFLKDIGCDRPVNYKKENLNEVLKNEYPSGVDVVYESIGGDMFDTAVKNLAIKGRLIIIGYIAGYETSRGFPTSKVVATLPQRLLPKSASVRGFFLFGYVSDFPEYLNKLVDMYKAGTLKLNVDNGQRFESGPFKGVGSIPNAIEYLYSGKSMGKIVVDVDQQASKL</sequence>
<dbReference type="Gene3D" id="3.40.50.720">
    <property type="entry name" value="NAD(P)-binding Rossmann-like Domain"/>
    <property type="match status" value="1"/>
</dbReference>
<reference evidence="5" key="1">
    <citation type="submission" date="2022-03" db="EMBL/GenBank/DDBJ databases">
        <authorList>
            <person name="Martin C."/>
        </authorList>
    </citation>
    <scope>NUCLEOTIDE SEQUENCE</scope>
</reference>
<dbReference type="InterPro" id="IPR002364">
    <property type="entry name" value="Quin_OxRdtase/zeta-crystal_CS"/>
</dbReference>
<dbReference type="FunFam" id="3.40.50.720:FF:000121">
    <property type="entry name" value="Prostaglandin reductase 2"/>
    <property type="match status" value="1"/>
</dbReference>
<dbReference type="Pfam" id="PF08240">
    <property type="entry name" value="ADH_N"/>
    <property type="match status" value="1"/>
</dbReference>